<evidence type="ECO:0000313" key="2">
    <source>
        <dbReference type="EMBL" id="KAK2121664.1"/>
    </source>
</evidence>
<feature type="compositionally biased region" description="Polar residues" evidence="1">
    <location>
        <begin position="41"/>
        <end position="50"/>
    </location>
</feature>
<evidence type="ECO:0000313" key="3">
    <source>
        <dbReference type="Proteomes" id="UP001266305"/>
    </source>
</evidence>
<feature type="compositionally biased region" description="Basic and acidic residues" evidence="1">
    <location>
        <begin position="152"/>
        <end position="162"/>
    </location>
</feature>
<accession>A0ABQ9WJ32</accession>
<feature type="region of interest" description="Disordered" evidence="1">
    <location>
        <begin position="1"/>
        <end position="50"/>
    </location>
</feature>
<feature type="region of interest" description="Disordered" evidence="1">
    <location>
        <begin position="142"/>
        <end position="169"/>
    </location>
</feature>
<proteinExistence type="predicted"/>
<dbReference type="Proteomes" id="UP001266305">
    <property type="component" value="Unassembled WGS sequence"/>
</dbReference>
<protein>
    <submittedName>
        <fullName evidence="2">Uncharacterized protein</fullName>
    </submittedName>
</protein>
<comment type="caution">
    <text evidence="2">The sequence shown here is derived from an EMBL/GenBank/DDBJ whole genome shotgun (WGS) entry which is preliminary data.</text>
</comment>
<organism evidence="2 3">
    <name type="scientific">Saguinus oedipus</name>
    <name type="common">Cotton-top tamarin</name>
    <name type="synonym">Oedipomidas oedipus</name>
    <dbReference type="NCBI Taxonomy" id="9490"/>
    <lineage>
        <taxon>Eukaryota</taxon>
        <taxon>Metazoa</taxon>
        <taxon>Chordata</taxon>
        <taxon>Craniata</taxon>
        <taxon>Vertebrata</taxon>
        <taxon>Euteleostomi</taxon>
        <taxon>Mammalia</taxon>
        <taxon>Eutheria</taxon>
        <taxon>Euarchontoglires</taxon>
        <taxon>Primates</taxon>
        <taxon>Haplorrhini</taxon>
        <taxon>Platyrrhini</taxon>
        <taxon>Cebidae</taxon>
        <taxon>Callitrichinae</taxon>
        <taxon>Saguinus</taxon>
    </lineage>
</organism>
<gene>
    <name evidence="2" type="ORF">P7K49_003050</name>
</gene>
<name>A0ABQ9WJ32_SAGOE</name>
<dbReference type="EMBL" id="JASSZA010000001">
    <property type="protein sequence ID" value="KAK2121664.1"/>
    <property type="molecule type" value="Genomic_DNA"/>
</dbReference>
<evidence type="ECO:0000256" key="1">
    <source>
        <dbReference type="SAM" id="MobiDB-lite"/>
    </source>
</evidence>
<reference evidence="2 3" key="1">
    <citation type="submission" date="2023-05" db="EMBL/GenBank/DDBJ databases">
        <title>B98-5 Cell Line De Novo Hybrid Assembly: An Optical Mapping Approach.</title>
        <authorList>
            <person name="Kananen K."/>
            <person name="Auerbach J.A."/>
            <person name="Kautto E."/>
            <person name="Blachly J.S."/>
        </authorList>
    </citation>
    <scope>NUCLEOTIDE SEQUENCE [LARGE SCALE GENOMIC DNA]</scope>
    <source>
        <strain evidence="2">B95-8</strain>
        <tissue evidence="2">Cell line</tissue>
    </source>
</reference>
<sequence length="169" mass="18697">MPNSHGAHPPLPPLRDLTLGGGEESHEDCQGGAADCPTAPDSPSQASQCPSGCGWQGIAASSHCPPWWKRWDNPVPHALYCRQRPHSSHCGLTSETREVLNPVREAGAEAADTPTHPRYPRFCKNPIVNPFVARALRGWNRPFQPAVPTRDLAQRRGPPDRHLRPRRRH</sequence>
<keyword evidence="3" id="KW-1185">Reference proteome</keyword>